<reference evidence="2" key="1">
    <citation type="journal article" date="2020" name="Stud. Mycol.">
        <title>101 Dothideomycetes genomes: a test case for predicting lifestyles and emergence of pathogens.</title>
        <authorList>
            <person name="Haridas S."/>
            <person name="Albert R."/>
            <person name="Binder M."/>
            <person name="Bloem J."/>
            <person name="Labutti K."/>
            <person name="Salamov A."/>
            <person name="Andreopoulos B."/>
            <person name="Baker S."/>
            <person name="Barry K."/>
            <person name="Bills G."/>
            <person name="Bluhm B."/>
            <person name="Cannon C."/>
            <person name="Castanera R."/>
            <person name="Culley D."/>
            <person name="Daum C."/>
            <person name="Ezra D."/>
            <person name="Gonzalez J."/>
            <person name="Henrissat B."/>
            <person name="Kuo A."/>
            <person name="Liang C."/>
            <person name="Lipzen A."/>
            <person name="Lutzoni F."/>
            <person name="Magnuson J."/>
            <person name="Mondo S."/>
            <person name="Nolan M."/>
            <person name="Ohm R."/>
            <person name="Pangilinan J."/>
            <person name="Park H.-J."/>
            <person name="Ramirez L."/>
            <person name="Alfaro M."/>
            <person name="Sun H."/>
            <person name="Tritt A."/>
            <person name="Yoshinaga Y."/>
            <person name="Zwiers L.-H."/>
            <person name="Turgeon B."/>
            <person name="Goodwin S."/>
            <person name="Spatafora J."/>
            <person name="Crous P."/>
            <person name="Grigoriev I."/>
        </authorList>
    </citation>
    <scope>NUCLEOTIDE SEQUENCE</scope>
    <source>
        <strain evidence="2">CBS 113979</strain>
    </source>
</reference>
<dbReference type="EMBL" id="ML977146">
    <property type="protein sequence ID" value="KAF1989087.1"/>
    <property type="molecule type" value="Genomic_DNA"/>
</dbReference>
<feature type="domain" description="C2H2-type" evidence="1">
    <location>
        <begin position="145"/>
        <end position="167"/>
    </location>
</feature>
<dbReference type="AlphaFoldDB" id="A0A6G1H7Q4"/>
<sequence length="356" mass="40138">MEGPLVDDQSSTVANSVSGDPLKCHHPGCKSSPIFKRKYDLWRHMKKHNPNTLRHNCPAVNCKFRGAKGFCRLDKLFDHAICHNEQTLFHCAIGRCTVGPLPRWLLFLHLNSVHGFDELNPRQYGIRGSMRFNEGSLQFIADIFIVCPLRNCSQSIESYGSKHIATHTMQQLLADESAVKSCGFDPRTQSLRCLVPSCNFVCRNSEAGLEGMRREIQLHALYGHVVSDSDHFFRCIEDIGDALLKMECNGSRDQVVCEIAKKDPFLRELMSFLDIAPSSGRAFVQSPPWRPISWRLGNCSFCGHDDLANHVRGLIKEPKDLSPIREQLSKMWPEFGFHPVFGDITRVSRNSGSGPS</sequence>
<keyword evidence="3" id="KW-1185">Reference proteome</keyword>
<dbReference type="SMART" id="SM00355">
    <property type="entry name" value="ZnF_C2H2"/>
    <property type="match status" value="3"/>
</dbReference>
<evidence type="ECO:0000313" key="3">
    <source>
        <dbReference type="Proteomes" id="UP000800041"/>
    </source>
</evidence>
<organism evidence="2 3">
    <name type="scientific">Aulographum hederae CBS 113979</name>
    <dbReference type="NCBI Taxonomy" id="1176131"/>
    <lineage>
        <taxon>Eukaryota</taxon>
        <taxon>Fungi</taxon>
        <taxon>Dikarya</taxon>
        <taxon>Ascomycota</taxon>
        <taxon>Pezizomycotina</taxon>
        <taxon>Dothideomycetes</taxon>
        <taxon>Pleosporomycetidae</taxon>
        <taxon>Aulographales</taxon>
        <taxon>Aulographaceae</taxon>
    </lineage>
</organism>
<evidence type="ECO:0000259" key="1">
    <source>
        <dbReference type="SMART" id="SM00355"/>
    </source>
</evidence>
<accession>A0A6G1H7Q4</accession>
<proteinExistence type="predicted"/>
<feature type="domain" description="C2H2-type" evidence="1">
    <location>
        <begin position="55"/>
        <end position="83"/>
    </location>
</feature>
<gene>
    <name evidence="2" type="ORF">K402DRAFT_391242</name>
</gene>
<evidence type="ECO:0000313" key="2">
    <source>
        <dbReference type="EMBL" id="KAF1989087.1"/>
    </source>
</evidence>
<protein>
    <recommendedName>
        <fullName evidence="1">C2H2-type domain-containing protein</fullName>
    </recommendedName>
</protein>
<name>A0A6G1H7Q4_9PEZI</name>
<feature type="domain" description="C2H2-type" evidence="1">
    <location>
        <begin position="22"/>
        <end position="48"/>
    </location>
</feature>
<dbReference type="OrthoDB" id="3939438at2759"/>
<dbReference type="InterPro" id="IPR013087">
    <property type="entry name" value="Znf_C2H2_type"/>
</dbReference>
<dbReference type="Proteomes" id="UP000800041">
    <property type="component" value="Unassembled WGS sequence"/>
</dbReference>